<protein>
    <submittedName>
        <fullName evidence="3">Uncharacterized protein</fullName>
    </submittedName>
</protein>
<accession>E3H5C1</accession>
<organism evidence="3 4">
    <name type="scientific">Rothia dentocariosa (strain ATCC 17931 / CDC X599 / XDIA)</name>
    <dbReference type="NCBI Taxonomy" id="762948"/>
    <lineage>
        <taxon>Bacteria</taxon>
        <taxon>Bacillati</taxon>
        <taxon>Actinomycetota</taxon>
        <taxon>Actinomycetes</taxon>
        <taxon>Micrococcales</taxon>
        <taxon>Micrococcaceae</taxon>
        <taxon>Rothia</taxon>
    </lineage>
</organism>
<evidence type="ECO:0000256" key="1">
    <source>
        <dbReference type="SAM" id="MobiDB-lite"/>
    </source>
</evidence>
<feature type="compositionally biased region" description="Polar residues" evidence="1">
    <location>
        <begin position="727"/>
        <end position="741"/>
    </location>
</feature>
<dbReference type="Proteomes" id="UP000000387">
    <property type="component" value="Chromosome"/>
</dbReference>
<feature type="transmembrane region" description="Helical" evidence="2">
    <location>
        <begin position="127"/>
        <end position="148"/>
    </location>
</feature>
<feature type="compositionally biased region" description="Polar residues" evidence="1">
    <location>
        <begin position="464"/>
        <end position="485"/>
    </location>
</feature>
<keyword evidence="2" id="KW-1133">Transmembrane helix</keyword>
<keyword evidence="2" id="KW-0812">Transmembrane</keyword>
<dbReference type="GeneID" id="29743368"/>
<feature type="compositionally biased region" description="Polar residues" evidence="1">
    <location>
        <begin position="581"/>
        <end position="602"/>
    </location>
</feature>
<feature type="region of interest" description="Disordered" evidence="1">
    <location>
        <begin position="206"/>
        <end position="767"/>
    </location>
</feature>
<feature type="compositionally biased region" description="Low complexity" evidence="1">
    <location>
        <begin position="707"/>
        <end position="716"/>
    </location>
</feature>
<gene>
    <name evidence="3" type="ordered locus">HMPREF0733_10209</name>
</gene>
<keyword evidence="2" id="KW-0472">Membrane</keyword>
<evidence type="ECO:0000313" key="3">
    <source>
        <dbReference type="EMBL" id="ADP39667.1"/>
    </source>
</evidence>
<dbReference type="KEGG" id="rdn:HMPREF0733_10209"/>
<proteinExistence type="predicted"/>
<feature type="compositionally biased region" description="Low complexity" evidence="1">
    <location>
        <begin position="542"/>
        <end position="578"/>
    </location>
</feature>
<feature type="region of interest" description="Disordered" evidence="1">
    <location>
        <begin position="61"/>
        <end position="104"/>
    </location>
</feature>
<sequence>MTILSTSGVLVVLAVVMLLWFIPRNMRRASAADTPEQTVVNPHSMTDDVLTSHSILFSEESAVPGSDPKKSNAASGNVPPLSEEETSAALSDLREASPVEPFTSPVPVLEQKPWLPERLHRLGTLRLTLLGIGALVALILIFSLILSLMGWLPWSAPTVSFVALAGIGGALYYLGQPKDGHEEPDAAYPETSGHNALPIEGEATEEEFAQDEAHELDVEEPEETSPSRSSKASRWGSLRWNSGRASRKSTLEEESSEQGVPADHAPQIGADEFAAEPHELSEEPVHEEYVEYAESYSAEDAQQHFSGTSHARRLPAQLHPKYPPQQAPEPVLYDDDQGASHEASYEQAPSAHAFSASAAEEAPAQDVFVQPKNLHRAPAPQPEAQRHETRFVGSASAQGQTPRRPARIPGTHLRPLERTSELFDQEVQTTPTGQIPVTPAPGNTVNAPQREGAAPRNGFLESAPANTNQTQGYSAPSGMSNTSAQDAAFGSGMQDRADDSAHSAPYRSAAHNPYLAQPQNTAQNPYAAPAQGYGTHQGQGVGQHQQGMQQNQNAGQNRQAAQTGLGQQSLGEQQGYGQRSFAPQNQKHQTSTAQHTNAQNSGPGFAPSRSVAEEKNLPPAGFTPQGAIRPMNQEPPRSQRPMGTTTGSGAQNSRFQQGPATGSVPVGGGSGFTNTSQFDVPVPLDLDDSEFEPLDIIPVVDEPGERSGSSSNASASYKRGNMPGTGASFTGVSQKTWTPTQLPKPLSSLHQKKPNGSDGGPNNGEQK</sequence>
<feature type="compositionally biased region" description="Low complexity" evidence="1">
    <location>
        <begin position="348"/>
        <end position="364"/>
    </location>
</feature>
<feature type="compositionally biased region" description="Polar residues" evidence="1">
    <location>
        <begin position="641"/>
        <end position="660"/>
    </location>
</feature>
<evidence type="ECO:0000313" key="4">
    <source>
        <dbReference type="Proteomes" id="UP000000387"/>
    </source>
</evidence>
<dbReference type="AlphaFoldDB" id="E3H5C1"/>
<feature type="compositionally biased region" description="Gly residues" evidence="1">
    <location>
        <begin position="757"/>
        <end position="767"/>
    </location>
</feature>
<feature type="compositionally biased region" description="Polar residues" evidence="1">
    <location>
        <begin position="426"/>
        <end position="447"/>
    </location>
</feature>
<dbReference type="RefSeq" id="WP_013397551.1">
    <property type="nucleotide sequence ID" value="NC_014643.1"/>
</dbReference>
<feature type="transmembrane region" description="Helical" evidence="2">
    <location>
        <begin position="6"/>
        <end position="22"/>
    </location>
</feature>
<name>E3H5C1_ROTDC</name>
<reference evidence="4" key="1">
    <citation type="submission" date="2010-10" db="EMBL/GenBank/DDBJ databases">
        <title>The complete genome of Rothia dentocariosa ATCC 17931.</title>
        <authorList>
            <person name="Muzny D."/>
            <person name="Qin X."/>
            <person name="Buhay C."/>
            <person name="Dugan-Rocha S."/>
            <person name="Ding Y."/>
            <person name="Chen G."/>
            <person name="Hawes A."/>
            <person name="Holder M."/>
            <person name="Jhangiani S."/>
            <person name="Johnson A."/>
            <person name="Khan Z."/>
            <person name="Li Z."/>
            <person name="Liu W."/>
            <person name="Liu X."/>
            <person name="Perez L."/>
            <person name="Shen H."/>
            <person name="Wang Q."/>
            <person name="Watt J."/>
            <person name="Xi L."/>
            <person name="Xin Y."/>
            <person name="Zhou J."/>
            <person name="Deng J."/>
            <person name="Jiang H."/>
            <person name="Liu Y."/>
            <person name="Qu J."/>
            <person name="Song X.-Z."/>
            <person name="Zhang L."/>
            <person name="Villasana D."/>
            <person name="Johnson A."/>
            <person name="Liu J."/>
            <person name="Liyanage D."/>
            <person name="Lorensuhewa L."/>
            <person name="Robinson T."/>
            <person name="Song A."/>
            <person name="Song B.-B."/>
            <person name="Dinh H."/>
            <person name="Thornton R."/>
            <person name="Coyle M."/>
            <person name="Francisco L."/>
            <person name="Jackson L."/>
            <person name="Javaid M."/>
            <person name="Korchina V."/>
            <person name="Kovar C."/>
            <person name="Mata R."/>
            <person name="Mathew T."/>
            <person name="Ngo R."/>
            <person name="Nguyen L."/>
            <person name="Nguyen N."/>
            <person name="Okwuonu G."/>
            <person name="Ongeri F."/>
            <person name="Pham C."/>
            <person name="Simmons D."/>
            <person name="Wilczek-Boney K."/>
            <person name="Hale W."/>
            <person name="Jakkamsetti A."/>
            <person name="Pham P."/>
            <person name="Ruth R."/>
            <person name="San Lucas F."/>
            <person name="Warren J."/>
            <person name="Zhang J."/>
            <person name="Zhao Z."/>
            <person name="Zhou C."/>
            <person name="Zhu D."/>
            <person name="Lee S."/>
            <person name="Bess C."/>
            <person name="Blankenburg K."/>
            <person name="Forbes L."/>
            <person name="Fu Q."/>
            <person name="Gubbala S."/>
            <person name="Hirani K."/>
            <person name="Jayaseelan J.C."/>
            <person name="Lara F."/>
            <person name="Munidasa M."/>
            <person name="Palculict T."/>
            <person name="Patil S."/>
            <person name="Pu L.-L."/>
            <person name="Saada N."/>
            <person name="Tang L."/>
            <person name="Weissenberger G."/>
            <person name="Zhu Y."/>
            <person name="Hemphill L."/>
            <person name="Shang Y."/>
            <person name="Youmans B."/>
            <person name="Ayvaz T."/>
            <person name="Ross M."/>
            <person name="Santibanez J."/>
            <person name="Aqrawi P."/>
            <person name="Gross S."/>
            <person name="Joshi V."/>
            <person name="Fowler G."/>
            <person name="Nazareth L."/>
            <person name="Reid J."/>
            <person name="Worley K."/>
            <person name="Petrosino J."/>
            <person name="Highlander S."/>
            <person name="Gibbs R."/>
        </authorList>
    </citation>
    <scope>NUCLEOTIDE SEQUENCE [LARGE SCALE GENOMIC DNA]</scope>
    <source>
        <strain evidence="4">ATCC 17931 / CDC X599 / XDIA</strain>
    </source>
</reference>
<feature type="compositionally biased region" description="Basic and acidic residues" evidence="1">
    <location>
        <begin position="275"/>
        <end position="289"/>
    </location>
</feature>
<dbReference type="HOGENOM" id="CLU_364040_0_0_11"/>
<dbReference type="EMBL" id="CP002280">
    <property type="protein sequence ID" value="ADP39667.1"/>
    <property type="molecule type" value="Genomic_DNA"/>
</dbReference>
<evidence type="ECO:0000256" key="2">
    <source>
        <dbReference type="SAM" id="Phobius"/>
    </source>
</evidence>